<protein>
    <recommendedName>
        <fullName evidence="6">PGG domain-containing protein</fullName>
    </recommendedName>
</protein>
<evidence type="ECO:0000256" key="1">
    <source>
        <dbReference type="PROSITE-ProRule" id="PRU00023"/>
    </source>
</evidence>
<evidence type="ECO:0000256" key="3">
    <source>
        <dbReference type="SAM" id="Phobius"/>
    </source>
</evidence>
<keyword evidence="3" id="KW-0472">Membrane</keyword>
<dbReference type="Gene3D" id="1.25.40.20">
    <property type="entry name" value="Ankyrin repeat-containing domain"/>
    <property type="match status" value="1"/>
</dbReference>
<evidence type="ECO:0000313" key="5">
    <source>
        <dbReference type="Proteomes" id="UP000734854"/>
    </source>
</evidence>
<dbReference type="Pfam" id="PF00023">
    <property type="entry name" value="Ank"/>
    <property type="match status" value="1"/>
</dbReference>
<dbReference type="GO" id="GO:0016020">
    <property type="term" value="C:membrane"/>
    <property type="evidence" value="ECO:0007669"/>
    <property type="project" value="TreeGrafter"/>
</dbReference>
<feature type="compositionally biased region" description="Basic and acidic residues" evidence="2">
    <location>
        <begin position="264"/>
        <end position="274"/>
    </location>
</feature>
<dbReference type="PROSITE" id="PS50297">
    <property type="entry name" value="ANK_REP_REGION"/>
    <property type="match status" value="2"/>
</dbReference>
<keyword evidence="3" id="KW-0812">Transmembrane</keyword>
<comment type="caution">
    <text evidence="4">The sequence shown here is derived from an EMBL/GenBank/DDBJ whole genome shotgun (WGS) entry which is preliminary data.</text>
</comment>
<dbReference type="PANTHER" id="PTHR24177">
    <property type="entry name" value="CASKIN"/>
    <property type="match status" value="1"/>
</dbReference>
<evidence type="ECO:0008006" key="6">
    <source>
        <dbReference type="Google" id="ProtNLM"/>
    </source>
</evidence>
<keyword evidence="5" id="KW-1185">Reference proteome</keyword>
<keyword evidence="1" id="KW-0040">ANK repeat</keyword>
<dbReference type="Pfam" id="PF12796">
    <property type="entry name" value="Ank_2"/>
    <property type="match status" value="1"/>
</dbReference>
<dbReference type="SUPFAM" id="SSF48403">
    <property type="entry name" value="Ankyrin repeat"/>
    <property type="match status" value="1"/>
</dbReference>
<feature type="repeat" description="ANK" evidence="1">
    <location>
        <begin position="101"/>
        <end position="133"/>
    </location>
</feature>
<organism evidence="4 5">
    <name type="scientific">Zingiber officinale</name>
    <name type="common">Ginger</name>
    <name type="synonym">Amomum zingiber</name>
    <dbReference type="NCBI Taxonomy" id="94328"/>
    <lineage>
        <taxon>Eukaryota</taxon>
        <taxon>Viridiplantae</taxon>
        <taxon>Streptophyta</taxon>
        <taxon>Embryophyta</taxon>
        <taxon>Tracheophyta</taxon>
        <taxon>Spermatophyta</taxon>
        <taxon>Magnoliopsida</taxon>
        <taxon>Liliopsida</taxon>
        <taxon>Zingiberales</taxon>
        <taxon>Zingiberaceae</taxon>
        <taxon>Zingiber</taxon>
    </lineage>
</organism>
<dbReference type="PANTHER" id="PTHR24177:SF463">
    <property type="entry name" value="OS09G0331600 PROTEIN"/>
    <property type="match status" value="1"/>
</dbReference>
<reference evidence="4 5" key="1">
    <citation type="submission" date="2020-08" db="EMBL/GenBank/DDBJ databases">
        <title>Plant Genome Project.</title>
        <authorList>
            <person name="Zhang R.-G."/>
        </authorList>
    </citation>
    <scope>NUCLEOTIDE SEQUENCE [LARGE SCALE GENOMIC DNA]</scope>
    <source>
        <tissue evidence="4">Rhizome</tissue>
    </source>
</reference>
<feature type="transmembrane region" description="Helical" evidence="3">
    <location>
        <begin position="586"/>
        <end position="612"/>
    </location>
</feature>
<dbReference type="InterPro" id="IPR036770">
    <property type="entry name" value="Ankyrin_rpt-contain_sf"/>
</dbReference>
<sequence length="726" mass="82572">MDTTPSMEINELEKMEVDRPHNYDEHRYEKVARLINKETTSYDDLAREVVGEACRGTAPLNLMMDSVLHEVIAKRKTGLAFAIVALPDASNHRILRHQNYYGDTPLHIAAEIGDSKVAKALLERDGSLAHKKNKYVHVLVIVIHLISWPVNSVMIDRKGETPLHKAVQFGHLDVFKIIIDAGGDEMASVRTGDGSTILHYAIMHDQTGKEALAIAKKFPDLILSRNAGGASPLQIMAAFYKKSSKPHQTLISHLYASCIEEGGVKSDEESGNRDVRRRKVKEREETSNHEELLKQLVRNEDFGFYLKGFIPQTSNYHSAGDRGSLMRNVSSIDTADHLYEVMREVVKSASRPSDDEVSEASDRRIWEESPLITGVKFGLDDFVIKILQLSPRSATYVGYDGMNVLQAAVKYHRRHVVLAIKEDKRLPTWLFTDLESDTMNTLLHIAASGNNLKKEIMVDPLRLHDELEWFEMLEKIVPKELLNYRNKGQKTAQEVFDEKHKEMLKDCRTELVDIGRTCAPLVAAAVFTSSFYIPGENNRENNRLAFKIFSRVYVVGFSCATTALVLYLLLMVMPYKQRDFRRVVPLNYLMASILLTMSLSTFSIAFACNMYMQIYGNNRKSYADLATLMLELLVVPFIYGFAHLFCGGSGAFWRACLFLKRLAREMEELWQAAKCRTRAEEALKMKALADFQAQVHHILYLKMKHEDEVTSLKEENRLKDETIGQL</sequence>
<dbReference type="Proteomes" id="UP000734854">
    <property type="component" value="Unassembled WGS sequence"/>
</dbReference>
<keyword evidence="3" id="KW-1133">Transmembrane helix</keyword>
<dbReference type="AlphaFoldDB" id="A0A8J5HTA0"/>
<dbReference type="SMART" id="SM00248">
    <property type="entry name" value="ANK"/>
    <property type="match status" value="4"/>
</dbReference>
<feature type="region of interest" description="Disordered" evidence="2">
    <location>
        <begin position="264"/>
        <end position="289"/>
    </location>
</feature>
<gene>
    <name evidence="4" type="ORF">ZIOFF_004709</name>
</gene>
<dbReference type="PROSITE" id="PS50088">
    <property type="entry name" value="ANK_REPEAT"/>
    <property type="match status" value="2"/>
</dbReference>
<evidence type="ECO:0000313" key="4">
    <source>
        <dbReference type="EMBL" id="KAG6530942.1"/>
    </source>
</evidence>
<dbReference type="InterPro" id="IPR002110">
    <property type="entry name" value="Ankyrin_rpt"/>
</dbReference>
<evidence type="ECO:0000256" key="2">
    <source>
        <dbReference type="SAM" id="MobiDB-lite"/>
    </source>
</evidence>
<feature type="transmembrane region" description="Helical" evidence="3">
    <location>
        <begin position="552"/>
        <end position="574"/>
    </location>
</feature>
<feature type="repeat" description="ANK" evidence="1">
    <location>
        <begin position="158"/>
        <end position="184"/>
    </location>
</feature>
<feature type="transmembrane region" description="Helical" evidence="3">
    <location>
        <begin position="632"/>
        <end position="656"/>
    </location>
</feature>
<proteinExistence type="predicted"/>
<accession>A0A8J5HTA0</accession>
<dbReference type="EMBL" id="JACMSC010000002">
    <property type="protein sequence ID" value="KAG6530942.1"/>
    <property type="molecule type" value="Genomic_DNA"/>
</dbReference>
<name>A0A8J5HTA0_ZINOF</name>